<dbReference type="InterPro" id="IPR035892">
    <property type="entry name" value="C2_domain_sf"/>
</dbReference>
<dbReference type="InterPro" id="IPR011402">
    <property type="entry name" value="PLipase_D_pln"/>
</dbReference>
<dbReference type="EMBL" id="RWGY01000004">
    <property type="protein sequence ID" value="TVU48596.1"/>
    <property type="molecule type" value="Genomic_DNA"/>
</dbReference>
<feature type="region of interest" description="Disordered" evidence="12">
    <location>
        <begin position="1"/>
        <end position="93"/>
    </location>
</feature>
<dbReference type="GO" id="GO:0004630">
    <property type="term" value="F:phospholipase D activity"/>
    <property type="evidence" value="ECO:0007669"/>
    <property type="project" value="UniProtKB-EC"/>
</dbReference>
<keyword evidence="5" id="KW-0479">Metal-binding</keyword>
<protein>
    <recommendedName>
        <fullName evidence="4">phospholipase D</fullName>
        <ecNumber evidence="4">3.1.4.4</ecNumber>
    </recommendedName>
</protein>
<reference evidence="15 16" key="1">
    <citation type="journal article" date="2019" name="Sci. Rep.">
        <title>A high-quality genome of Eragrostis curvula grass provides insights into Poaceae evolution and supports new strategies to enhance forage quality.</title>
        <authorList>
            <person name="Carballo J."/>
            <person name="Santos B.A.C.M."/>
            <person name="Zappacosta D."/>
            <person name="Garbus I."/>
            <person name="Selva J.P."/>
            <person name="Gallo C.A."/>
            <person name="Diaz A."/>
            <person name="Albertini E."/>
            <person name="Caccamo M."/>
            <person name="Echenique V."/>
        </authorList>
    </citation>
    <scope>NUCLEOTIDE SEQUENCE [LARGE SCALE GENOMIC DNA]</scope>
    <source>
        <strain evidence="16">cv. Victoria</strain>
        <tissue evidence="15">Leaf</tissue>
    </source>
</reference>
<dbReference type="Gene3D" id="3.30.870.10">
    <property type="entry name" value="Endonuclease Chain A"/>
    <property type="match status" value="2"/>
</dbReference>
<evidence type="ECO:0000259" key="14">
    <source>
        <dbReference type="PROSITE" id="PS50035"/>
    </source>
</evidence>
<gene>
    <name evidence="15" type="ORF">EJB05_08237</name>
</gene>
<dbReference type="SMART" id="SM00239">
    <property type="entry name" value="C2"/>
    <property type="match status" value="1"/>
</dbReference>
<dbReference type="PIRSF" id="PIRSF036470">
    <property type="entry name" value="PLD_plant"/>
    <property type="match status" value="1"/>
</dbReference>
<evidence type="ECO:0000256" key="6">
    <source>
        <dbReference type="ARBA" id="ARBA00022737"/>
    </source>
</evidence>
<evidence type="ECO:0000259" key="13">
    <source>
        <dbReference type="PROSITE" id="PS50004"/>
    </source>
</evidence>
<accession>A0A5J9WKZ7</accession>
<evidence type="ECO:0000256" key="9">
    <source>
        <dbReference type="ARBA" id="ARBA00022963"/>
    </source>
</evidence>
<dbReference type="GO" id="GO:0005886">
    <property type="term" value="C:plasma membrane"/>
    <property type="evidence" value="ECO:0007669"/>
    <property type="project" value="TreeGrafter"/>
</dbReference>
<comment type="function">
    <text evidence="11">Hydrolyzes glycerol-phospholipids at the terminal phosphodiesteric bond. Plays an important role in various cellular processes.</text>
</comment>
<evidence type="ECO:0000256" key="4">
    <source>
        <dbReference type="ARBA" id="ARBA00012027"/>
    </source>
</evidence>
<feature type="non-terminal residue" evidence="15">
    <location>
        <position position="1"/>
    </location>
</feature>
<proteinExistence type="inferred from homology"/>
<name>A0A5J9WKZ7_9POAL</name>
<evidence type="ECO:0000256" key="2">
    <source>
        <dbReference type="ARBA" id="ARBA00001913"/>
    </source>
</evidence>
<keyword evidence="16" id="KW-1185">Reference proteome</keyword>
<evidence type="ECO:0000256" key="3">
    <source>
        <dbReference type="ARBA" id="ARBA00010683"/>
    </source>
</evidence>
<dbReference type="SUPFAM" id="SSF56024">
    <property type="entry name" value="Phospholipase D/nuclease"/>
    <property type="match status" value="2"/>
</dbReference>
<dbReference type="InterPro" id="IPR001736">
    <property type="entry name" value="PLipase_D/transphosphatidylase"/>
</dbReference>
<evidence type="ECO:0000313" key="15">
    <source>
        <dbReference type="EMBL" id="TVU48596.1"/>
    </source>
</evidence>
<keyword evidence="8" id="KW-0106">Calcium</keyword>
<dbReference type="Pfam" id="PF12357">
    <property type="entry name" value="PLD_C"/>
    <property type="match status" value="1"/>
</dbReference>
<keyword evidence="9" id="KW-0442">Lipid degradation</keyword>
<comment type="cofactor">
    <cofactor evidence="2">
        <name>Ca(2+)</name>
        <dbReference type="ChEBI" id="CHEBI:29108"/>
    </cofactor>
</comment>
<keyword evidence="6" id="KW-0677">Repeat</keyword>
<evidence type="ECO:0000256" key="11">
    <source>
        <dbReference type="ARBA" id="ARBA00056354"/>
    </source>
</evidence>
<dbReference type="InterPro" id="IPR024632">
    <property type="entry name" value="PLipase_D_C"/>
</dbReference>
<dbReference type="Proteomes" id="UP000324897">
    <property type="component" value="Chromosome 5"/>
</dbReference>
<evidence type="ECO:0000313" key="16">
    <source>
        <dbReference type="Proteomes" id="UP000324897"/>
    </source>
</evidence>
<keyword evidence="10" id="KW-0443">Lipid metabolism</keyword>
<dbReference type="Pfam" id="PF00614">
    <property type="entry name" value="PLDc"/>
    <property type="match status" value="2"/>
</dbReference>
<evidence type="ECO:0000256" key="5">
    <source>
        <dbReference type="ARBA" id="ARBA00022723"/>
    </source>
</evidence>
<sequence>MTGGPSAVKEGDVPPIFRTNPPPIQEIDAATSSAWTRRRAGASALAGEEDEPDPRDTAKDETIGIAGSRRLLGRGAPRSRMSPDDDGEEEGGGARLLHGSLDIWIHDARNLPNKDILSKTMSDLLGKKSPTDAIMTSDPYVTVQVASSVVARTFVIPDNENPVWEQHFLVPVAHEVSAVTFLVKDSDLFGAELIGAVAIRAEELQSLGRVEGVYPVLEPNGKQCAPGAVLRLSVQYVPVARLTMYHHGVTPGPDFAGVPNTYFPLRRGGKVTLYQDAHVPDGCLPEIRLGNGACYRHGQCWRDVYDAISQARKLIYITGWSVFHTIHLVRDGGGGKALGDLLKSKSQDGVRVLLLVWDDPTSRNVFGMKMEGYMGTRDEETRRFFKNSSVHVLLCPRSAGKRHSWVKQQETGTIFTHHQKTVIVDADAGNHRRKIVAFVGGLDLCGGRYDTPKHDLFRTLQTLHKEDYYNPNFTVLDANGPREPWHDLHSKIDGPAAYDVLKNFEERWLKAAKRTGAKKLSKSQNDTLLWIEKIPDIVAIDDEIYSNNNDPERWDVQIFRSIDSNSVKAFPKDPREATSKNLVCGKNVLIDMSVHTAYVNAIRAAQHFIYIENQYFLGSSFKWDSHKDVGANNLIPIEIALKIANKIYANERFSAYIVVPMWPEGNPTGAPTQRILYWQKKTMQMMYEIIYKALKEVGLDDKYEPQDYLNFFCLGNREAEETPSTYSESSSASNYQDNARKNRRFMVYVHSKGMIVDDEYVIIGSANINQRSMEGTRDTEIAMGSYQPQHTWANTLSAPRGQIFGYRMSLWAEHIGAVQESFTRPESLECMRQMRRIGEQNWEKFYSNEVTEMRGHLLKYPVSVDHMGKVKPLPDCVAFPDLGGNICGSFLHIQENLTI</sequence>
<comment type="similarity">
    <text evidence="3">Belongs to the phospholipase D family. C2-PLD subfamily.</text>
</comment>
<dbReference type="FunFam" id="3.30.870.10:FF:000025">
    <property type="entry name" value="Phospholipase D delta"/>
    <property type="match status" value="1"/>
</dbReference>
<dbReference type="Gramene" id="TVU48596">
    <property type="protein sequence ID" value="TVU48596"/>
    <property type="gene ID" value="EJB05_08237"/>
</dbReference>
<dbReference type="Pfam" id="PF00168">
    <property type="entry name" value="C2"/>
    <property type="match status" value="1"/>
</dbReference>
<dbReference type="PROSITE" id="PS50004">
    <property type="entry name" value="C2"/>
    <property type="match status" value="1"/>
</dbReference>
<dbReference type="CDD" id="cd04015">
    <property type="entry name" value="C2_plant_PLD"/>
    <property type="match status" value="1"/>
</dbReference>
<comment type="catalytic activity">
    <reaction evidence="1">
        <text>a 1,2-diacyl-sn-glycero-3-phosphocholine + H2O = a 1,2-diacyl-sn-glycero-3-phosphate + choline + H(+)</text>
        <dbReference type="Rhea" id="RHEA:14445"/>
        <dbReference type="ChEBI" id="CHEBI:15354"/>
        <dbReference type="ChEBI" id="CHEBI:15377"/>
        <dbReference type="ChEBI" id="CHEBI:15378"/>
        <dbReference type="ChEBI" id="CHEBI:57643"/>
        <dbReference type="ChEBI" id="CHEBI:58608"/>
        <dbReference type="EC" id="3.1.4.4"/>
    </reaction>
</comment>
<dbReference type="GO" id="GO:0009395">
    <property type="term" value="P:phospholipid catabolic process"/>
    <property type="evidence" value="ECO:0007669"/>
    <property type="project" value="TreeGrafter"/>
</dbReference>
<evidence type="ECO:0000256" key="1">
    <source>
        <dbReference type="ARBA" id="ARBA00000798"/>
    </source>
</evidence>
<feature type="domain" description="PLD phosphodiesterase" evidence="14">
    <location>
        <begin position="745"/>
        <end position="772"/>
    </location>
</feature>
<dbReference type="InterPro" id="IPR015679">
    <property type="entry name" value="PLipase_D_fam"/>
</dbReference>
<dbReference type="SMART" id="SM00155">
    <property type="entry name" value="PLDc"/>
    <property type="match status" value="2"/>
</dbReference>
<evidence type="ECO:0000256" key="12">
    <source>
        <dbReference type="SAM" id="MobiDB-lite"/>
    </source>
</evidence>
<dbReference type="GO" id="GO:0005509">
    <property type="term" value="F:calcium ion binding"/>
    <property type="evidence" value="ECO:0007669"/>
    <property type="project" value="InterPro"/>
</dbReference>
<evidence type="ECO:0000256" key="7">
    <source>
        <dbReference type="ARBA" id="ARBA00022801"/>
    </source>
</evidence>
<organism evidence="15 16">
    <name type="scientific">Eragrostis curvula</name>
    <name type="common">weeping love grass</name>
    <dbReference type="NCBI Taxonomy" id="38414"/>
    <lineage>
        <taxon>Eukaryota</taxon>
        <taxon>Viridiplantae</taxon>
        <taxon>Streptophyta</taxon>
        <taxon>Embryophyta</taxon>
        <taxon>Tracheophyta</taxon>
        <taxon>Spermatophyta</taxon>
        <taxon>Magnoliopsida</taxon>
        <taxon>Liliopsida</taxon>
        <taxon>Poales</taxon>
        <taxon>Poaceae</taxon>
        <taxon>PACMAD clade</taxon>
        <taxon>Chloridoideae</taxon>
        <taxon>Eragrostideae</taxon>
        <taxon>Eragrostidinae</taxon>
        <taxon>Eragrostis</taxon>
    </lineage>
</organism>
<dbReference type="PANTHER" id="PTHR18896">
    <property type="entry name" value="PHOSPHOLIPASE D"/>
    <property type="match status" value="1"/>
</dbReference>
<dbReference type="EC" id="3.1.4.4" evidence="4"/>
<dbReference type="GO" id="GO:0046470">
    <property type="term" value="P:phosphatidylcholine metabolic process"/>
    <property type="evidence" value="ECO:0007669"/>
    <property type="project" value="InterPro"/>
</dbReference>
<comment type="caution">
    <text evidence="15">The sequence shown here is derived from an EMBL/GenBank/DDBJ whole genome shotgun (WGS) entry which is preliminary data.</text>
</comment>
<dbReference type="PANTHER" id="PTHR18896:SF61">
    <property type="entry name" value="PHOSPHOLIPASE D"/>
    <property type="match status" value="1"/>
</dbReference>
<dbReference type="OrthoDB" id="14911at2759"/>
<evidence type="ECO:0000256" key="8">
    <source>
        <dbReference type="ARBA" id="ARBA00022837"/>
    </source>
</evidence>
<evidence type="ECO:0000256" key="10">
    <source>
        <dbReference type="ARBA" id="ARBA00023098"/>
    </source>
</evidence>
<keyword evidence="7" id="KW-0378">Hydrolase</keyword>
<dbReference type="PROSITE" id="PS50035">
    <property type="entry name" value="PLD"/>
    <property type="match status" value="2"/>
</dbReference>
<dbReference type="SUPFAM" id="SSF49562">
    <property type="entry name" value="C2 domain (Calcium/lipid-binding domain, CaLB)"/>
    <property type="match status" value="1"/>
</dbReference>
<feature type="domain" description="PLD phosphodiesterase" evidence="14">
    <location>
        <begin position="413"/>
        <end position="448"/>
    </location>
</feature>
<feature type="domain" description="C2" evidence="13">
    <location>
        <begin position="75"/>
        <end position="214"/>
    </location>
</feature>
<dbReference type="InterPro" id="IPR000008">
    <property type="entry name" value="C2_dom"/>
</dbReference>
<dbReference type="AlphaFoldDB" id="A0A5J9WKZ7"/>
<dbReference type="FunFam" id="3.30.870.10:FF:000027">
    <property type="entry name" value="Phospholipase D"/>
    <property type="match status" value="1"/>
</dbReference>
<dbReference type="Gene3D" id="2.60.40.150">
    <property type="entry name" value="C2 domain"/>
    <property type="match status" value="1"/>
</dbReference>